<evidence type="ECO:0000313" key="3">
    <source>
        <dbReference type="Proteomes" id="UP000005408"/>
    </source>
</evidence>
<dbReference type="Pfam" id="PF10229">
    <property type="entry name" value="MMADHC"/>
    <property type="match status" value="1"/>
</dbReference>
<protein>
    <recommendedName>
        <fullName evidence="4">Methylmalonic aciduria and homocystinuria type D-like protein, mitochondrial</fullName>
    </recommendedName>
</protein>
<evidence type="ECO:0000313" key="2">
    <source>
        <dbReference type="EnsemblMetazoa" id="G31494.12:cds"/>
    </source>
</evidence>
<reference evidence="2" key="1">
    <citation type="submission" date="2022-08" db="UniProtKB">
        <authorList>
            <consortium name="EnsemblMetazoa"/>
        </authorList>
    </citation>
    <scope>IDENTIFICATION</scope>
    <source>
        <strain evidence="2">05x7-T-G4-1.051#20</strain>
    </source>
</reference>
<proteinExistence type="predicted"/>
<sequence length="356" mass="39682">MFIQYETYVQNLDFAISVRVSCQLIINSTRHTKKEKVALTTCCLAIMATKLISSSGRVTAYLPNLRAAVQHFRGFASYNKYVEKEDIEPESRSRNLGVFGPGDKRFPLPGKIGVNVNNKIKAPPPPAPHSTSPQDLFKTHIPEERHSVVIEQLINQAIEYDEEFLPESEPNPMELLECVAQPCPQTLRRDVQELFPSRDMSKSSLTVITISHRTSHDMSGWSQDVEEEREGLLAAFIKGAGDICEALNSCGFWADFIDPSCGKPYLSNHTNSTFFETDERYRKLGFEIEDLGCCKVISHHLWGTHAYVGSLFTTAPMDHPLIALMTLTKTPPTPGVSSKGQGDSSLCQTVEEGKDN</sequence>
<feature type="compositionally biased region" description="Polar residues" evidence="1">
    <location>
        <begin position="332"/>
        <end position="348"/>
    </location>
</feature>
<dbReference type="InterPro" id="IPR019362">
    <property type="entry name" value="MMADHC"/>
</dbReference>
<keyword evidence="3" id="KW-1185">Reference proteome</keyword>
<dbReference type="GO" id="GO:0009235">
    <property type="term" value="P:cobalamin metabolic process"/>
    <property type="evidence" value="ECO:0007669"/>
    <property type="project" value="InterPro"/>
</dbReference>
<dbReference type="GO" id="GO:0005739">
    <property type="term" value="C:mitochondrion"/>
    <property type="evidence" value="ECO:0007669"/>
    <property type="project" value="TreeGrafter"/>
</dbReference>
<feature type="region of interest" description="Disordered" evidence="1">
    <location>
        <begin position="332"/>
        <end position="356"/>
    </location>
</feature>
<dbReference type="PANTHER" id="PTHR13192">
    <property type="entry name" value="MY011 PROTEIN"/>
    <property type="match status" value="1"/>
</dbReference>
<dbReference type="AlphaFoldDB" id="A0A8W8M6S6"/>
<accession>A0A8W8M6S6</accession>
<evidence type="ECO:0008006" key="4">
    <source>
        <dbReference type="Google" id="ProtNLM"/>
    </source>
</evidence>
<dbReference type="Proteomes" id="UP000005408">
    <property type="component" value="Unassembled WGS sequence"/>
</dbReference>
<dbReference type="PANTHER" id="PTHR13192:SF3">
    <property type="entry name" value="COBALAMIN TRAFFICKING PROTEIN CBLD"/>
    <property type="match status" value="1"/>
</dbReference>
<name>A0A8W8M6S6_MAGGI</name>
<dbReference type="EnsemblMetazoa" id="G31494.12">
    <property type="protein sequence ID" value="G31494.12:cds"/>
    <property type="gene ID" value="G31494"/>
</dbReference>
<organism evidence="2 3">
    <name type="scientific">Magallana gigas</name>
    <name type="common">Pacific oyster</name>
    <name type="synonym">Crassostrea gigas</name>
    <dbReference type="NCBI Taxonomy" id="29159"/>
    <lineage>
        <taxon>Eukaryota</taxon>
        <taxon>Metazoa</taxon>
        <taxon>Spiralia</taxon>
        <taxon>Lophotrochozoa</taxon>
        <taxon>Mollusca</taxon>
        <taxon>Bivalvia</taxon>
        <taxon>Autobranchia</taxon>
        <taxon>Pteriomorphia</taxon>
        <taxon>Ostreida</taxon>
        <taxon>Ostreoidea</taxon>
        <taxon>Ostreidae</taxon>
        <taxon>Magallana</taxon>
    </lineage>
</organism>
<evidence type="ECO:0000256" key="1">
    <source>
        <dbReference type="SAM" id="MobiDB-lite"/>
    </source>
</evidence>